<keyword evidence="1" id="KW-0732">Signal</keyword>
<gene>
    <name evidence="2" type="ORF">Spa11_28430</name>
</gene>
<dbReference type="EMBL" id="CP036349">
    <property type="protein sequence ID" value="QDV74637.1"/>
    <property type="molecule type" value="Genomic_DNA"/>
</dbReference>
<dbReference type="AlphaFoldDB" id="A0A518KA12"/>
<dbReference type="Pfam" id="PF13688">
    <property type="entry name" value="Reprolysin_5"/>
    <property type="match status" value="1"/>
</dbReference>
<name>A0A518KA12_9BACT</name>
<evidence type="ECO:0000313" key="3">
    <source>
        <dbReference type="Proteomes" id="UP000316426"/>
    </source>
</evidence>
<reference evidence="2 3" key="1">
    <citation type="submission" date="2019-02" db="EMBL/GenBank/DDBJ databases">
        <title>Deep-cultivation of Planctomycetes and their phenomic and genomic characterization uncovers novel biology.</title>
        <authorList>
            <person name="Wiegand S."/>
            <person name="Jogler M."/>
            <person name="Boedeker C."/>
            <person name="Pinto D."/>
            <person name="Vollmers J."/>
            <person name="Rivas-Marin E."/>
            <person name="Kohn T."/>
            <person name="Peeters S.H."/>
            <person name="Heuer A."/>
            <person name="Rast P."/>
            <person name="Oberbeckmann S."/>
            <person name="Bunk B."/>
            <person name="Jeske O."/>
            <person name="Meyerdierks A."/>
            <person name="Storesund J.E."/>
            <person name="Kallscheuer N."/>
            <person name="Luecker S."/>
            <person name="Lage O.M."/>
            <person name="Pohl T."/>
            <person name="Merkel B.J."/>
            <person name="Hornburger P."/>
            <person name="Mueller R.-W."/>
            <person name="Bruemmer F."/>
            <person name="Labrenz M."/>
            <person name="Spormann A.M."/>
            <person name="Op den Camp H."/>
            <person name="Overmann J."/>
            <person name="Amann R."/>
            <person name="Jetten M.S.M."/>
            <person name="Mascher T."/>
            <person name="Medema M.H."/>
            <person name="Devos D.P."/>
            <person name="Kaster A.-K."/>
            <person name="Ovreas L."/>
            <person name="Rohde M."/>
            <person name="Galperin M.Y."/>
            <person name="Jogler C."/>
        </authorList>
    </citation>
    <scope>NUCLEOTIDE SEQUENCE [LARGE SCALE GENOMIC DNA]</scope>
    <source>
        <strain evidence="2 3">Spa11</strain>
    </source>
</reference>
<dbReference type="Proteomes" id="UP000316426">
    <property type="component" value="Chromosome"/>
</dbReference>
<protein>
    <recommendedName>
        <fullName evidence="4">Matrixin</fullName>
    </recommendedName>
</protein>
<evidence type="ECO:0000313" key="2">
    <source>
        <dbReference type="EMBL" id="QDV74637.1"/>
    </source>
</evidence>
<feature type="chain" id="PRO_5022239450" description="Matrixin" evidence="1">
    <location>
        <begin position="27"/>
        <end position="601"/>
    </location>
</feature>
<dbReference type="InterPro" id="IPR024079">
    <property type="entry name" value="MetalloPept_cat_dom_sf"/>
</dbReference>
<dbReference type="GO" id="GO:0008237">
    <property type="term" value="F:metallopeptidase activity"/>
    <property type="evidence" value="ECO:0007669"/>
    <property type="project" value="InterPro"/>
</dbReference>
<accession>A0A518KA12</accession>
<proteinExistence type="predicted"/>
<dbReference type="RefSeq" id="WP_145113213.1">
    <property type="nucleotide sequence ID" value="NZ_CP036349.1"/>
</dbReference>
<feature type="signal peptide" evidence="1">
    <location>
        <begin position="1"/>
        <end position="26"/>
    </location>
</feature>
<evidence type="ECO:0000256" key="1">
    <source>
        <dbReference type="SAM" id="SignalP"/>
    </source>
</evidence>
<organism evidence="2 3">
    <name type="scientific">Botrimarina mediterranea</name>
    <dbReference type="NCBI Taxonomy" id="2528022"/>
    <lineage>
        <taxon>Bacteria</taxon>
        <taxon>Pseudomonadati</taxon>
        <taxon>Planctomycetota</taxon>
        <taxon>Planctomycetia</taxon>
        <taxon>Pirellulales</taxon>
        <taxon>Lacipirellulaceae</taxon>
        <taxon>Botrimarina</taxon>
    </lineage>
</organism>
<dbReference type="KEGG" id="bmei:Spa11_28430"/>
<dbReference type="SUPFAM" id="SSF55486">
    <property type="entry name" value="Metalloproteases ('zincins'), catalytic domain"/>
    <property type="match status" value="1"/>
</dbReference>
<keyword evidence="3" id="KW-1185">Reference proteome</keyword>
<evidence type="ECO:0008006" key="4">
    <source>
        <dbReference type="Google" id="ProtNLM"/>
    </source>
</evidence>
<sequence precursor="true">MPDRCSVLRPFALSVLVAALAARADAATVVIANHTTAPVAVEVGSAGAKLSQMIAPGDSIPFFSGTPLTATYGAGLNRKSEALAADAIYRFVSHTLGGHTGVELRRIGLTGEVMGAPNPAAWRTGAGPSDAPVKVIVCVDDDEPMREAQWQSRLTQRLKKASEIVERQSGVKFVPVGFQTWQSNNAVTDFTQSFREFENTITPPEDAIAIGFTSQYSLQLGRQHMGGTRGPLRRHVMLREWSPRISEAERIELLVHELGHYLGAGHSPEAASVMRPVLGDRPVRLRSEVVRFDPVNTLAIAMVGEEVRRRGVRDLAGITQSRRNRLQQVYTTLSSLTPGEPAGVALLRRLAQVGGDGKAEDSGAVTSDDRSEAAAAAVIEAVTRAAASNQKRDFDARLKGDELTDELVRAAAGAADDPKGFVIGVGIAIDNSGALRMNPRTRAAVEGIEPDRQRRQRLNLLGKPTARGREDLVKHFFVSAAMTALLGEKEAYLWGFGKELADATREGGSGFSFADLAADRAGVRFAKGVLAGNPPTAGLATSFRIDNYLPAIDGLPEGLPLNDVVKTYGGQGDPRFNAQIEEIDRRIEALPAYSLMRLGLP</sequence>
<dbReference type="Gene3D" id="3.40.390.10">
    <property type="entry name" value="Collagenase (Catalytic Domain)"/>
    <property type="match status" value="1"/>
</dbReference>